<reference evidence="2 3" key="1">
    <citation type="journal article" date="2010" name="Nat. Biotechnol.">
        <title>Genome sequence of the model mushroom Schizophyllum commune.</title>
        <authorList>
            <person name="Ohm R.A."/>
            <person name="de Jong J.F."/>
            <person name="Lugones L.G."/>
            <person name="Aerts A."/>
            <person name="Kothe E."/>
            <person name="Stajich J.E."/>
            <person name="de Vries R.P."/>
            <person name="Record E."/>
            <person name="Levasseur A."/>
            <person name="Baker S.E."/>
            <person name="Bartholomew K.A."/>
            <person name="Coutinho P.M."/>
            <person name="Erdmann S."/>
            <person name="Fowler T.J."/>
            <person name="Gathman A.C."/>
            <person name="Lombard V."/>
            <person name="Henrissat B."/>
            <person name="Knabe N."/>
            <person name="Kuees U."/>
            <person name="Lilly W.W."/>
            <person name="Lindquist E."/>
            <person name="Lucas S."/>
            <person name="Magnuson J.K."/>
            <person name="Piumi F."/>
            <person name="Raudaskoski M."/>
            <person name="Salamov A."/>
            <person name="Schmutz J."/>
            <person name="Schwarze F.W.M.R."/>
            <person name="vanKuyk P.A."/>
            <person name="Horton J.S."/>
            <person name="Grigoriev I.V."/>
            <person name="Woesten H.A.B."/>
        </authorList>
    </citation>
    <scope>NUCLEOTIDE SEQUENCE [LARGE SCALE GENOMIC DNA]</scope>
    <source>
        <strain evidence="3">H4-8 / FGSC 9210</strain>
    </source>
</reference>
<evidence type="ECO:0000313" key="2">
    <source>
        <dbReference type="EMBL" id="EFJ00616.1"/>
    </source>
</evidence>
<protein>
    <submittedName>
        <fullName evidence="2">Expressed protein</fullName>
    </submittedName>
</protein>
<evidence type="ECO:0000256" key="1">
    <source>
        <dbReference type="SAM" id="MobiDB-lite"/>
    </source>
</evidence>
<accession>D8PUP6</accession>
<dbReference type="InParanoid" id="D8PUP6"/>
<evidence type="ECO:0000313" key="3">
    <source>
        <dbReference type="Proteomes" id="UP000007431"/>
    </source>
</evidence>
<dbReference type="Proteomes" id="UP000007431">
    <property type="component" value="Unassembled WGS sequence"/>
</dbReference>
<dbReference type="AlphaFoldDB" id="D8PUP6"/>
<feature type="non-terminal residue" evidence="2">
    <location>
        <position position="212"/>
    </location>
</feature>
<feature type="compositionally biased region" description="Low complexity" evidence="1">
    <location>
        <begin position="188"/>
        <end position="206"/>
    </location>
</feature>
<keyword evidence="3" id="KW-1185">Reference proteome</keyword>
<gene>
    <name evidence="2" type="ORF">SCHCODRAFT_75028</name>
</gene>
<proteinExistence type="predicted"/>
<dbReference type="VEuPathDB" id="FungiDB:SCHCODRAFT_02000796"/>
<dbReference type="EMBL" id="GL377303">
    <property type="protein sequence ID" value="EFJ00616.1"/>
    <property type="molecule type" value="Genomic_DNA"/>
</dbReference>
<feature type="region of interest" description="Disordered" evidence="1">
    <location>
        <begin position="159"/>
        <end position="212"/>
    </location>
</feature>
<name>D8PUP6_SCHCM</name>
<dbReference type="HOGENOM" id="CLU_1302339_0_0_1"/>
<organism evidence="3">
    <name type="scientific">Schizophyllum commune (strain H4-8 / FGSC 9210)</name>
    <name type="common">Split gill fungus</name>
    <dbReference type="NCBI Taxonomy" id="578458"/>
    <lineage>
        <taxon>Eukaryota</taxon>
        <taxon>Fungi</taxon>
        <taxon>Dikarya</taxon>
        <taxon>Basidiomycota</taxon>
        <taxon>Agaricomycotina</taxon>
        <taxon>Agaricomycetes</taxon>
        <taxon>Agaricomycetidae</taxon>
        <taxon>Agaricales</taxon>
        <taxon>Schizophyllaceae</taxon>
        <taxon>Schizophyllum</taxon>
    </lineage>
</organism>
<dbReference type="STRING" id="578458.D8PUP6"/>
<sequence>MCSMATMKMNSPLLAGSKAGSPIIASPAAPSPSIWQGLLNGQEKEMLNATSPQSTSPSNFFSTIDFALEIQVERARTLEVLRARDAVIVRLSEAYTKLHEKTVEVDRLQDTLNRLLPDSPTQSSAITSKIAQERQQLVDMQKTIESLREEIRALKLAAEEQARVQPPPKYEARLPLAPPAPPIRRHSGSALSSGSGSGSVTSTLLDTADDPK</sequence>